<dbReference type="PROSITE" id="PS50006">
    <property type="entry name" value="FHA_DOMAIN"/>
    <property type="match status" value="1"/>
</dbReference>
<evidence type="ECO:0000313" key="4">
    <source>
        <dbReference type="EMBL" id="OLQ15604.1"/>
    </source>
</evidence>
<evidence type="ECO:0000256" key="1">
    <source>
        <dbReference type="ARBA" id="ARBA00022737"/>
    </source>
</evidence>
<keyword evidence="5" id="KW-1185">Reference proteome</keyword>
<dbReference type="InterPro" id="IPR000253">
    <property type="entry name" value="FHA_dom"/>
</dbReference>
<feature type="compositionally biased region" description="Pro residues" evidence="2">
    <location>
        <begin position="858"/>
        <end position="869"/>
    </location>
</feature>
<accession>A0A1Q9F7E1</accession>
<dbReference type="InterPro" id="IPR008984">
    <property type="entry name" value="SMAD_FHA_dom_sf"/>
</dbReference>
<comment type="caution">
    <text evidence="4">The sequence shown here is derived from an EMBL/GenBank/DDBJ whole genome shotgun (WGS) entry which is preliminary data.</text>
</comment>
<dbReference type="OrthoDB" id="441082at2759"/>
<dbReference type="Gene3D" id="1.25.40.10">
    <property type="entry name" value="Tetratricopeptide repeat domain"/>
    <property type="match status" value="3"/>
</dbReference>
<proteinExistence type="predicted"/>
<dbReference type="PANTHER" id="PTHR47942">
    <property type="entry name" value="TETRATRICOPEPTIDE REPEAT (TPR)-LIKE SUPERFAMILY PROTEIN-RELATED"/>
    <property type="match status" value="1"/>
</dbReference>
<organism evidence="4 5">
    <name type="scientific">Symbiodinium microadriaticum</name>
    <name type="common">Dinoflagellate</name>
    <name type="synonym">Zooxanthella microadriatica</name>
    <dbReference type="NCBI Taxonomy" id="2951"/>
    <lineage>
        <taxon>Eukaryota</taxon>
        <taxon>Sar</taxon>
        <taxon>Alveolata</taxon>
        <taxon>Dinophyceae</taxon>
        <taxon>Suessiales</taxon>
        <taxon>Symbiodiniaceae</taxon>
        <taxon>Symbiodinium</taxon>
    </lineage>
</organism>
<dbReference type="PANTHER" id="PTHR47942:SF63">
    <property type="entry name" value="PENTATRICOPEPTIDE REPEAT-CONTAINING PROTEIN"/>
    <property type="match status" value="1"/>
</dbReference>
<feature type="region of interest" description="Disordered" evidence="2">
    <location>
        <begin position="1270"/>
        <end position="1377"/>
    </location>
</feature>
<evidence type="ECO:0000313" key="5">
    <source>
        <dbReference type="Proteomes" id="UP000186817"/>
    </source>
</evidence>
<dbReference type="CDD" id="cd00060">
    <property type="entry name" value="FHA"/>
    <property type="match status" value="1"/>
</dbReference>
<reference evidence="4 5" key="1">
    <citation type="submission" date="2016-02" db="EMBL/GenBank/DDBJ databases">
        <title>Genome analysis of coral dinoflagellate symbionts highlights evolutionary adaptations to a symbiotic lifestyle.</title>
        <authorList>
            <person name="Aranda M."/>
            <person name="Li Y."/>
            <person name="Liew Y.J."/>
            <person name="Baumgarten S."/>
            <person name="Simakov O."/>
            <person name="Wilson M."/>
            <person name="Piel J."/>
            <person name="Ashoor H."/>
            <person name="Bougouffa S."/>
            <person name="Bajic V.B."/>
            <person name="Ryu T."/>
            <person name="Ravasi T."/>
            <person name="Bayer T."/>
            <person name="Micklem G."/>
            <person name="Kim H."/>
            <person name="Bhak J."/>
            <person name="Lajeunesse T.C."/>
            <person name="Voolstra C.R."/>
        </authorList>
    </citation>
    <scope>NUCLEOTIDE SEQUENCE [LARGE SCALE GENOMIC DNA]</scope>
    <source>
        <strain evidence="4 5">CCMP2467</strain>
    </source>
</reference>
<feature type="region of interest" description="Disordered" evidence="2">
    <location>
        <begin position="790"/>
        <end position="890"/>
    </location>
</feature>
<evidence type="ECO:0000256" key="2">
    <source>
        <dbReference type="SAM" id="MobiDB-lite"/>
    </source>
</evidence>
<evidence type="ECO:0000259" key="3">
    <source>
        <dbReference type="PROSITE" id="PS50006"/>
    </source>
</evidence>
<dbReference type="Proteomes" id="UP000186817">
    <property type="component" value="Unassembled WGS sequence"/>
</dbReference>
<feature type="compositionally biased region" description="Low complexity" evidence="2">
    <location>
        <begin position="680"/>
        <end position="690"/>
    </location>
</feature>
<dbReference type="SUPFAM" id="SSF49879">
    <property type="entry name" value="SMAD/FHA domain"/>
    <property type="match status" value="1"/>
</dbReference>
<dbReference type="InterPro" id="IPR051222">
    <property type="entry name" value="PPR/CCM1_RNA-binding"/>
</dbReference>
<dbReference type="Gene3D" id="2.60.200.20">
    <property type="match status" value="1"/>
</dbReference>
<gene>
    <name evidence="4" type="primary">MRL1</name>
    <name evidence="4" type="ORF">AK812_SmicGene11</name>
</gene>
<keyword evidence="1" id="KW-0677">Repeat</keyword>
<feature type="region of interest" description="Disordered" evidence="2">
    <location>
        <begin position="1216"/>
        <end position="1253"/>
    </location>
</feature>
<dbReference type="Gene3D" id="2.30.30.140">
    <property type="match status" value="1"/>
</dbReference>
<dbReference type="InterPro" id="IPR011990">
    <property type="entry name" value="TPR-like_helical_dom_sf"/>
</dbReference>
<feature type="compositionally biased region" description="Pro residues" evidence="2">
    <location>
        <begin position="797"/>
        <end position="831"/>
    </location>
</feature>
<name>A0A1Q9F7E1_SYMMI</name>
<dbReference type="EMBL" id="LSRX01000001">
    <property type="protein sequence ID" value="OLQ15604.1"/>
    <property type="molecule type" value="Genomic_DNA"/>
</dbReference>
<protein>
    <submittedName>
        <fullName evidence="4">Pentatricopeptide repeat-containing protein MRL1, chloroplastic</fullName>
    </submittedName>
</protein>
<feature type="region of interest" description="Disordered" evidence="2">
    <location>
        <begin position="680"/>
        <end position="708"/>
    </location>
</feature>
<sequence length="1377" mass="148628">MCHRLECVNLAHAFWDLMQRDTTKMFSYLVDHIRGSKTKVSQMLDSTGNFPQSVSQAMTDVAFRCIQPVPAERPLFKLLVEELRELHLSMLVSCAWTGGMTKPACDFAPTAHKAELLRLILKRRKRQAPATVDREALRAIDLLRASGLLQSRKEFTIVLSSLTRMALWQKASNVFQLMRGVRVEADAAARHAALSESPWQLTQSLLKIESDAKDINDAASLQARACASAHLWSEACAVLEELVRSRLQPAIQVHTAVVGAFSACASWQLACQQAEDMPSIGADPQFYTTAAGTCSKAAQWLHTLHLLRKASVGHDIAIFGVLLYALAKGQQLESLLSVLKDLETSRLRLNSALVSAAVGAFGASALPGSGGRRTWQLGLHLMARLRRVGDRTGFGKDFAGPDLMAFNSLLPALDRGGQWELAVLYGLSSSFGVLQASLRPDVVTWTSAISSCRSVSGWQRMAHMLHAMDRRGINHGPEAPGAALNACSTAGVWDWAMRLYHCLRSYRDRGTPSPSLRSSLTCASAISACEFDFRWSHALCLHWLAASEESVSTETFNALTDCLGKCACWLRAQLALFDMQLQSCRPGELALSAAARACGSRGQRQWTMATSFLLQLRHSSIDPEASVLCAAVTACEASGKAGFFPLLSLLGQLQAGAGMLLDQRGQKLRKSSAALVTDATTNGGSAATNAHQEQAQGLPRESRERDKPQVRRVVLSAGLAVLSRYRGSGVWLRGQILKDNGNGTFQIQYDSGEIELNVPSANLRLERTEVPATPAGWRVARPELEGQSQLGQLGQLPPQPVPQPAPQPAPQPLQPVQPNAGPPPPPPPPPQGRGAAPLQWAAGAAAAQAPAGIGMAPAPRPKAPAPPNPERSDAEKDWPTLGVDGGDASGNQEVLDPSVVPPYHFWCIYAEGVDLATLTSEQRAVPGSGNAESIFGRTAQPNTVWETLVPNRFNHSTISREHLKVMARSSSKHLGVPQVSFGITCLSQNSIFLNGQHMDRSSGEHPLQHGDVLSLAAHPVSSGDGQKKVFVVFQFEVLGPSPAAAALPTIRPSDDCDVQEEPMQLQPAKGPFDVLHSQEELQHPPNGTVAGRWRTSASAPAPSDALYALEVHGDEVREWLPAEERQLFGCEPASSEASPWLRVGRFYQRGLWERILSDEVLKGGTLWGSIMAQDHFEILAVRKNNPRSSEPPDWCFRLRVLSAAGVTLNYSMVCTSGDERELGPSDTLTLRRPVARGTPSQPTASVREDGSDGQQLKGFHLTFIPLVGPLSKQSSEPEAEFASFLEPEPGERPQLPELSDSENEGSGHGRPGGSASLLAPSYPRAGALRPPTDVLPINSESFDEVNPFVAPRPLGSSYTHSKQELAGNVGSPNTEHG</sequence>
<feature type="compositionally biased region" description="Low complexity" evidence="2">
    <location>
        <begin position="832"/>
        <end position="857"/>
    </location>
</feature>
<dbReference type="CDD" id="cd20379">
    <property type="entry name" value="Tudor_dTUD-like"/>
    <property type="match status" value="1"/>
</dbReference>
<feature type="domain" description="FHA" evidence="3">
    <location>
        <begin position="933"/>
        <end position="998"/>
    </location>
</feature>